<accession>A0A554VHT0</accession>
<dbReference type="EMBL" id="VLNR01000037">
    <property type="protein sequence ID" value="TSE07134.1"/>
    <property type="molecule type" value="Genomic_DNA"/>
</dbReference>
<dbReference type="InterPro" id="IPR047216">
    <property type="entry name" value="Endonuclease_DUF559_bact"/>
</dbReference>
<name>A0A554VHT0_9FLAO</name>
<dbReference type="PANTHER" id="PTHR38590">
    <property type="entry name" value="BLL0828 PROTEIN"/>
    <property type="match status" value="1"/>
</dbReference>
<dbReference type="AlphaFoldDB" id="A0A554VHT0"/>
<dbReference type="Proteomes" id="UP000318833">
    <property type="component" value="Unassembled WGS sequence"/>
</dbReference>
<dbReference type="InterPro" id="IPR007569">
    <property type="entry name" value="DUF559"/>
</dbReference>
<dbReference type="SUPFAM" id="SSF52980">
    <property type="entry name" value="Restriction endonuclease-like"/>
    <property type="match status" value="1"/>
</dbReference>
<organism evidence="2 3">
    <name type="scientific">Aquimarina algiphila</name>
    <dbReference type="NCBI Taxonomy" id="2047982"/>
    <lineage>
        <taxon>Bacteria</taxon>
        <taxon>Pseudomonadati</taxon>
        <taxon>Bacteroidota</taxon>
        <taxon>Flavobacteriia</taxon>
        <taxon>Flavobacteriales</taxon>
        <taxon>Flavobacteriaceae</taxon>
        <taxon>Aquimarina</taxon>
    </lineage>
</organism>
<gene>
    <name evidence="2" type="ORF">FOF46_17100</name>
</gene>
<sequence>MEFFHKFGKITTKSIIMSSQSIPLYQKVSEKIIRHSLDNSITAVDQLQQKLAEKGFRFLRNQNLNNYTFDFYCPILKIAIEIDSYAHEFSDIHNLDAPKKLYISSLGITVLRFTDYQILTDIEEISRTVKSLISTSNERIYVV</sequence>
<evidence type="ECO:0000313" key="2">
    <source>
        <dbReference type="EMBL" id="TSE07134.1"/>
    </source>
</evidence>
<dbReference type="PANTHER" id="PTHR38590:SF1">
    <property type="entry name" value="BLL0828 PROTEIN"/>
    <property type="match status" value="1"/>
</dbReference>
<comment type="caution">
    <text evidence="2">The sequence shown here is derived from an EMBL/GenBank/DDBJ whole genome shotgun (WGS) entry which is preliminary data.</text>
</comment>
<dbReference type="InterPro" id="IPR011335">
    <property type="entry name" value="Restrct_endonuc-II-like"/>
</dbReference>
<dbReference type="Pfam" id="PF04480">
    <property type="entry name" value="DUF559"/>
    <property type="match status" value="1"/>
</dbReference>
<protein>
    <submittedName>
        <fullName evidence="2">DUF559 domain-containing protein</fullName>
    </submittedName>
</protein>
<dbReference type="Gene3D" id="3.40.960.10">
    <property type="entry name" value="VSR Endonuclease"/>
    <property type="match status" value="1"/>
</dbReference>
<evidence type="ECO:0000259" key="1">
    <source>
        <dbReference type="Pfam" id="PF04480"/>
    </source>
</evidence>
<evidence type="ECO:0000313" key="3">
    <source>
        <dbReference type="Proteomes" id="UP000318833"/>
    </source>
</evidence>
<reference evidence="2 3" key="1">
    <citation type="submission" date="2019-07" db="EMBL/GenBank/DDBJ databases">
        <title>The draft genome sequence of Aquimarina algiphila M91.</title>
        <authorList>
            <person name="Meng X."/>
        </authorList>
    </citation>
    <scope>NUCLEOTIDE SEQUENCE [LARGE SCALE GENOMIC DNA]</scope>
    <source>
        <strain evidence="2 3">M91</strain>
    </source>
</reference>
<dbReference type="OrthoDB" id="9798754at2"/>
<feature type="domain" description="DUF559" evidence="1">
    <location>
        <begin position="52"/>
        <end position="130"/>
    </location>
</feature>
<proteinExistence type="predicted"/>
<keyword evidence="3" id="KW-1185">Reference proteome</keyword>